<evidence type="ECO:0000256" key="2">
    <source>
        <dbReference type="ARBA" id="ARBA00022827"/>
    </source>
</evidence>
<dbReference type="EMBL" id="JAMYJR010000012">
    <property type="protein sequence ID" value="MCO8271436.1"/>
    <property type="molecule type" value="Genomic_DNA"/>
</dbReference>
<keyword evidence="4 6" id="KW-0503">Monooxygenase</keyword>
<dbReference type="Gene3D" id="3.50.50.60">
    <property type="entry name" value="FAD/NAD(P)-binding domain"/>
    <property type="match status" value="1"/>
</dbReference>
<comment type="caution">
    <text evidence="6">The sequence shown here is derived from an EMBL/GenBank/DDBJ whole genome shotgun (WGS) entry which is preliminary data.</text>
</comment>
<name>A0ABT1DNV2_9ACTN</name>
<dbReference type="InterPro" id="IPR002938">
    <property type="entry name" value="FAD-bd"/>
</dbReference>
<dbReference type="GO" id="GO:0004497">
    <property type="term" value="F:monooxygenase activity"/>
    <property type="evidence" value="ECO:0007669"/>
    <property type="project" value="UniProtKB-KW"/>
</dbReference>
<evidence type="ECO:0000313" key="7">
    <source>
        <dbReference type="Proteomes" id="UP001523369"/>
    </source>
</evidence>
<dbReference type="Pfam" id="PF01494">
    <property type="entry name" value="FAD_binding_3"/>
    <property type="match status" value="1"/>
</dbReference>
<keyword evidence="3" id="KW-0560">Oxidoreductase</keyword>
<accession>A0ABT1DNV2</accession>
<dbReference type="SUPFAM" id="SSF51905">
    <property type="entry name" value="FAD/NAD(P)-binding domain"/>
    <property type="match status" value="1"/>
</dbReference>
<evidence type="ECO:0000256" key="4">
    <source>
        <dbReference type="ARBA" id="ARBA00023033"/>
    </source>
</evidence>
<dbReference type="PANTHER" id="PTHR47178:SF6">
    <property type="entry name" value="FAD-BINDING DOMAIN-CONTAINING PROTEIN"/>
    <property type="match status" value="1"/>
</dbReference>
<dbReference type="Proteomes" id="UP001523369">
    <property type="component" value="Unassembled WGS sequence"/>
</dbReference>
<proteinExistence type="predicted"/>
<keyword evidence="2" id="KW-0274">FAD</keyword>
<dbReference type="RefSeq" id="WP_253237564.1">
    <property type="nucleotide sequence ID" value="NZ_JAMYJR010000012.1"/>
</dbReference>
<dbReference type="InterPro" id="IPR036188">
    <property type="entry name" value="FAD/NAD-bd_sf"/>
</dbReference>
<keyword evidence="7" id="KW-1185">Reference proteome</keyword>
<dbReference type="PANTHER" id="PTHR47178">
    <property type="entry name" value="MONOOXYGENASE, FAD-BINDING"/>
    <property type="match status" value="1"/>
</dbReference>
<evidence type="ECO:0000256" key="3">
    <source>
        <dbReference type="ARBA" id="ARBA00023002"/>
    </source>
</evidence>
<feature type="domain" description="FAD-binding" evidence="5">
    <location>
        <begin position="134"/>
        <end position="329"/>
    </location>
</feature>
<dbReference type="PRINTS" id="PR00420">
    <property type="entry name" value="RNGMNOXGNASE"/>
</dbReference>
<evidence type="ECO:0000313" key="6">
    <source>
        <dbReference type="EMBL" id="MCO8271436.1"/>
    </source>
</evidence>
<evidence type="ECO:0000256" key="1">
    <source>
        <dbReference type="ARBA" id="ARBA00022630"/>
    </source>
</evidence>
<sequence>MRVGVVGAGIGGLTLAHALRRRGIDCVVLDRDAGPGATDGYRLHLTEEAFTALGEVLPESSMRALRDCGAGNKSFRQFAVLDHRGRTRLRIPIEHAGEVLLIGRRPLRTILARGLEDQIRWRTTVTEPPGPEFDLVVAADGTGSRIARQWVGRPTARRSGIIGIAGRAQLPQRIPADLHDGLAFMIGPRGVGAFLSLHADPGDDPAAEEPYVVWSVAAPLDAADGDLKALAHRLTAGWTDDFHTLIDRSEPGSVAAFPFFFPAALEPWPAGRVTLLGDAVHPMPPTGGAGASTAILDAVHLARDLATMPSATALATYQARLLRYAPPAVDEARPALRWQRRLAHTVLFALATEVGLPAAGAWLRLRAARASPS</sequence>
<evidence type="ECO:0000259" key="5">
    <source>
        <dbReference type="Pfam" id="PF01494"/>
    </source>
</evidence>
<organism evidence="6 7">
    <name type="scientific">Paractinoplanes aksuensis</name>
    <dbReference type="NCBI Taxonomy" id="2939490"/>
    <lineage>
        <taxon>Bacteria</taxon>
        <taxon>Bacillati</taxon>
        <taxon>Actinomycetota</taxon>
        <taxon>Actinomycetes</taxon>
        <taxon>Micromonosporales</taxon>
        <taxon>Micromonosporaceae</taxon>
        <taxon>Paractinoplanes</taxon>
    </lineage>
</organism>
<dbReference type="Pfam" id="PF13450">
    <property type="entry name" value="NAD_binding_8"/>
    <property type="match status" value="1"/>
</dbReference>
<reference evidence="6 7" key="1">
    <citation type="submission" date="2022-06" db="EMBL/GenBank/DDBJ databases">
        <title>New Species of the Genus Actinoplanes, ActinopZanes ferrugineus.</title>
        <authorList>
            <person name="Ding P."/>
        </authorList>
    </citation>
    <scope>NUCLEOTIDE SEQUENCE [LARGE SCALE GENOMIC DNA]</scope>
    <source>
        <strain evidence="6 7">TRM88003</strain>
    </source>
</reference>
<protein>
    <submittedName>
        <fullName evidence="6">FAD-dependent monooxygenase</fullName>
    </submittedName>
</protein>
<gene>
    <name evidence="6" type="ORF">M1L60_12600</name>
</gene>
<keyword evidence="1" id="KW-0285">Flavoprotein</keyword>